<accession>K3WG53</accession>
<feature type="repeat" description="ANK" evidence="3">
    <location>
        <begin position="118"/>
        <end position="150"/>
    </location>
</feature>
<dbReference type="Gene3D" id="1.25.40.20">
    <property type="entry name" value="Ankyrin repeat-containing domain"/>
    <property type="match status" value="1"/>
</dbReference>
<feature type="region of interest" description="Disordered" evidence="4">
    <location>
        <begin position="391"/>
        <end position="413"/>
    </location>
</feature>
<dbReference type="AlphaFoldDB" id="K3WG53"/>
<dbReference type="PROSITE" id="PS50297">
    <property type="entry name" value="ANK_REP_REGION"/>
    <property type="match status" value="3"/>
</dbReference>
<dbReference type="HOGENOM" id="CLU_738697_0_0_1"/>
<dbReference type="SUPFAM" id="SSF48403">
    <property type="entry name" value="Ankyrin repeat"/>
    <property type="match status" value="1"/>
</dbReference>
<dbReference type="InterPro" id="IPR002110">
    <property type="entry name" value="Ankyrin_rpt"/>
</dbReference>
<dbReference type="InParanoid" id="K3WG53"/>
<evidence type="ECO:0000256" key="4">
    <source>
        <dbReference type="SAM" id="MobiDB-lite"/>
    </source>
</evidence>
<organism evidence="5 6">
    <name type="scientific">Globisporangium ultimum (strain ATCC 200006 / CBS 805.95 / DAOM BR144)</name>
    <name type="common">Pythium ultimum</name>
    <dbReference type="NCBI Taxonomy" id="431595"/>
    <lineage>
        <taxon>Eukaryota</taxon>
        <taxon>Sar</taxon>
        <taxon>Stramenopiles</taxon>
        <taxon>Oomycota</taxon>
        <taxon>Peronosporomycetes</taxon>
        <taxon>Pythiales</taxon>
        <taxon>Pythiaceae</taxon>
        <taxon>Globisporangium</taxon>
    </lineage>
</organism>
<name>K3WG53_GLOUD</name>
<sequence length="429" mass="46958">MGLCASREIRKADQQFEKTSTFVHHAMVGDLSGMKHMLAKEKMDPNAQDRFGMTALHWACYTGKLVCAQELLQAGASTKIVDQNGRNALHHACRKDQDDVVRFLLQDVKMDINSTSENKETPLHKAVRGKSIKSIELLLQSGANTFLRNDQNRTPLEELDARPVTLTDVVPGQISTARVNEELEEWRQKSQTEIQSKPKARTSLSQNIVMGKASKRRSTGPIENTLITKFGASIRELSGHWSSDYSFSSARSDMWTRVAATDAGDNSMSSSAANPPSVVNSTRGNDTSPSPVAPLDLAAASASLNAPSARTSSMSSISSTTVSEQDGGQFGIARQKNLRYAGKRVIMALRVKQKMPVDEKQEMIRLLLLKYMQLNSTACCDDGIPSSVLDQDHGCTKPPDSVEEDSVPKPRPQLHHCISGLTLSLPPDI</sequence>
<protein>
    <submittedName>
        <fullName evidence="5">Uncharacterized protein</fullName>
    </submittedName>
</protein>
<reference evidence="6" key="1">
    <citation type="journal article" date="2010" name="Genome Biol.">
        <title>Genome sequence of the necrotrophic plant pathogen Pythium ultimum reveals original pathogenicity mechanisms and effector repertoire.</title>
        <authorList>
            <person name="Levesque C.A."/>
            <person name="Brouwer H."/>
            <person name="Cano L."/>
            <person name="Hamilton J.P."/>
            <person name="Holt C."/>
            <person name="Huitema E."/>
            <person name="Raffaele S."/>
            <person name="Robideau G.P."/>
            <person name="Thines M."/>
            <person name="Win J."/>
            <person name="Zerillo M.M."/>
            <person name="Beakes G.W."/>
            <person name="Boore J.L."/>
            <person name="Busam D."/>
            <person name="Dumas B."/>
            <person name="Ferriera S."/>
            <person name="Fuerstenberg S.I."/>
            <person name="Gachon C.M."/>
            <person name="Gaulin E."/>
            <person name="Govers F."/>
            <person name="Grenville-Briggs L."/>
            <person name="Horner N."/>
            <person name="Hostetler J."/>
            <person name="Jiang R.H."/>
            <person name="Johnson J."/>
            <person name="Krajaejun T."/>
            <person name="Lin H."/>
            <person name="Meijer H.J."/>
            <person name="Moore B."/>
            <person name="Morris P."/>
            <person name="Phuntmart V."/>
            <person name="Puiu D."/>
            <person name="Shetty J."/>
            <person name="Stajich J.E."/>
            <person name="Tripathy S."/>
            <person name="Wawra S."/>
            <person name="van West P."/>
            <person name="Whitty B.R."/>
            <person name="Coutinho P.M."/>
            <person name="Henrissat B."/>
            <person name="Martin F."/>
            <person name="Thomas P.D."/>
            <person name="Tyler B.M."/>
            <person name="De Vries R.P."/>
            <person name="Kamoun S."/>
            <person name="Yandell M."/>
            <person name="Tisserat N."/>
            <person name="Buell C.R."/>
        </authorList>
    </citation>
    <scope>NUCLEOTIDE SEQUENCE</scope>
    <source>
        <strain evidence="6">DAOM:BR144</strain>
    </source>
</reference>
<dbReference type="eggNOG" id="KOG4177">
    <property type="taxonomic scope" value="Eukaryota"/>
</dbReference>
<reference evidence="5" key="3">
    <citation type="submission" date="2015-02" db="UniProtKB">
        <authorList>
            <consortium name="EnsemblProtists"/>
        </authorList>
    </citation>
    <scope>IDENTIFICATION</scope>
    <source>
        <strain evidence="5">DAOM BR144</strain>
    </source>
</reference>
<dbReference type="VEuPathDB" id="FungiDB:PYU1_G003934"/>
<keyword evidence="1" id="KW-0677">Repeat</keyword>
<dbReference type="EnsemblProtists" id="PYU1_T003944">
    <property type="protein sequence ID" value="PYU1_T003944"/>
    <property type="gene ID" value="PYU1_G003934"/>
</dbReference>
<dbReference type="InterPro" id="IPR036770">
    <property type="entry name" value="Ankyrin_rpt-contain_sf"/>
</dbReference>
<evidence type="ECO:0000313" key="5">
    <source>
        <dbReference type="EnsemblProtists" id="PYU1_T003944"/>
    </source>
</evidence>
<keyword evidence="2 3" id="KW-0040">ANK repeat</keyword>
<reference evidence="6" key="2">
    <citation type="submission" date="2010-04" db="EMBL/GenBank/DDBJ databases">
        <authorList>
            <person name="Buell R."/>
            <person name="Hamilton J."/>
            <person name="Hostetler J."/>
        </authorList>
    </citation>
    <scope>NUCLEOTIDE SEQUENCE [LARGE SCALE GENOMIC DNA]</scope>
    <source>
        <strain evidence="6">DAOM:BR144</strain>
    </source>
</reference>
<dbReference type="PANTHER" id="PTHR24171:SF8">
    <property type="entry name" value="BRCA1-ASSOCIATED RING DOMAIN PROTEIN 1"/>
    <property type="match status" value="1"/>
</dbReference>
<dbReference type="Pfam" id="PF00023">
    <property type="entry name" value="Ank"/>
    <property type="match status" value="1"/>
</dbReference>
<evidence type="ECO:0000313" key="6">
    <source>
        <dbReference type="Proteomes" id="UP000019132"/>
    </source>
</evidence>
<evidence type="ECO:0000256" key="2">
    <source>
        <dbReference type="ARBA" id="ARBA00023043"/>
    </source>
</evidence>
<dbReference type="PANTHER" id="PTHR24171">
    <property type="entry name" value="ANKYRIN REPEAT DOMAIN-CONTAINING PROTEIN 39-RELATED"/>
    <property type="match status" value="1"/>
</dbReference>
<dbReference type="SMART" id="SM00248">
    <property type="entry name" value="ANK"/>
    <property type="match status" value="4"/>
</dbReference>
<dbReference type="Pfam" id="PF12796">
    <property type="entry name" value="Ank_2"/>
    <property type="match status" value="1"/>
</dbReference>
<dbReference type="PROSITE" id="PS50088">
    <property type="entry name" value="ANK_REPEAT"/>
    <property type="match status" value="3"/>
</dbReference>
<dbReference type="EMBL" id="GL376567">
    <property type="status" value="NOT_ANNOTATED_CDS"/>
    <property type="molecule type" value="Genomic_DNA"/>
</dbReference>
<keyword evidence="6" id="KW-1185">Reference proteome</keyword>
<dbReference type="Proteomes" id="UP000019132">
    <property type="component" value="Unassembled WGS sequence"/>
</dbReference>
<proteinExistence type="predicted"/>
<dbReference type="GO" id="GO:0004842">
    <property type="term" value="F:ubiquitin-protein transferase activity"/>
    <property type="evidence" value="ECO:0007669"/>
    <property type="project" value="TreeGrafter"/>
</dbReference>
<feature type="repeat" description="ANK" evidence="3">
    <location>
        <begin position="51"/>
        <end position="83"/>
    </location>
</feature>
<evidence type="ECO:0000256" key="1">
    <source>
        <dbReference type="ARBA" id="ARBA00022737"/>
    </source>
</evidence>
<feature type="repeat" description="ANK" evidence="3">
    <location>
        <begin position="84"/>
        <end position="106"/>
    </location>
</feature>
<feature type="region of interest" description="Disordered" evidence="4">
    <location>
        <begin position="263"/>
        <end position="294"/>
    </location>
</feature>
<evidence type="ECO:0000256" key="3">
    <source>
        <dbReference type="PROSITE-ProRule" id="PRU00023"/>
    </source>
</evidence>
<feature type="compositionally biased region" description="Low complexity" evidence="4">
    <location>
        <begin position="269"/>
        <end position="281"/>
    </location>
</feature>
<dbReference type="GO" id="GO:0085020">
    <property type="term" value="P:protein K6-linked ubiquitination"/>
    <property type="evidence" value="ECO:0007669"/>
    <property type="project" value="TreeGrafter"/>
</dbReference>
<dbReference type="STRING" id="431595.K3WG53"/>